<dbReference type="Pfam" id="PF20059">
    <property type="entry name" value="DUF6458"/>
    <property type="match status" value="1"/>
</dbReference>
<keyword evidence="1" id="KW-0472">Membrane</keyword>
<sequence>MGIGLGIFLVVVGAVLRFGITADVQGIDLGAIGIILMLAGGAIVVLTVMLTAMRGGKENQERLPGDNRTL</sequence>
<evidence type="ECO:0000313" key="3">
    <source>
        <dbReference type="EMBL" id="GLU47303.1"/>
    </source>
</evidence>
<dbReference type="InterPro" id="IPR045597">
    <property type="entry name" value="DUF6458"/>
</dbReference>
<evidence type="ECO:0000259" key="2">
    <source>
        <dbReference type="Pfam" id="PF20059"/>
    </source>
</evidence>
<comment type="caution">
    <text evidence="3">The sequence shown here is derived from an EMBL/GenBank/DDBJ whole genome shotgun (WGS) entry which is preliminary data.</text>
</comment>
<reference evidence="3" key="1">
    <citation type="submission" date="2023-02" db="EMBL/GenBank/DDBJ databases">
        <title>Nocardiopsis ansamitocini NBRC 112285.</title>
        <authorList>
            <person name="Ichikawa N."/>
            <person name="Sato H."/>
            <person name="Tonouchi N."/>
        </authorList>
    </citation>
    <scope>NUCLEOTIDE SEQUENCE</scope>
    <source>
        <strain evidence="3">NBRC 112285</strain>
    </source>
</reference>
<dbReference type="Proteomes" id="UP001165092">
    <property type="component" value="Unassembled WGS sequence"/>
</dbReference>
<keyword evidence="1" id="KW-0812">Transmembrane</keyword>
<evidence type="ECO:0000313" key="4">
    <source>
        <dbReference type="Proteomes" id="UP001165092"/>
    </source>
</evidence>
<feature type="domain" description="DUF6458" evidence="2">
    <location>
        <begin position="1"/>
        <end position="51"/>
    </location>
</feature>
<protein>
    <recommendedName>
        <fullName evidence="2">DUF6458 domain-containing protein</fullName>
    </recommendedName>
</protein>
<proteinExistence type="predicted"/>
<dbReference type="AlphaFoldDB" id="A0A9W6P5C1"/>
<feature type="transmembrane region" description="Helical" evidence="1">
    <location>
        <begin position="31"/>
        <end position="52"/>
    </location>
</feature>
<evidence type="ECO:0000256" key="1">
    <source>
        <dbReference type="SAM" id="Phobius"/>
    </source>
</evidence>
<keyword evidence="4" id="KW-1185">Reference proteome</keyword>
<name>A0A9W6P5C1_9ACTN</name>
<organism evidence="3 4">
    <name type="scientific">Nocardiopsis ansamitocini</name>
    <dbReference type="NCBI Taxonomy" id="1670832"/>
    <lineage>
        <taxon>Bacteria</taxon>
        <taxon>Bacillati</taxon>
        <taxon>Actinomycetota</taxon>
        <taxon>Actinomycetes</taxon>
        <taxon>Streptosporangiales</taxon>
        <taxon>Nocardiopsidaceae</taxon>
        <taxon>Nocardiopsis</taxon>
    </lineage>
</organism>
<dbReference type="EMBL" id="BSQG01000002">
    <property type="protein sequence ID" value="GLU47303.1"/>
    <property type="molecule type" value="Genomic_DNA"/>
</dbReference>
<keyword evidence="1" id="KW-1133">Transmembrane helix</keyword>
<dbReference type="RefSeq" id="WP_285758346.1">
    <property type="nucleotide sequence ID" value="NZ_BSQG01000002.1"/>
</dbReference>
<gene>
    <name evidence="3" type="ORF">Nans01_16540</name>
</gene>
<accession>A0A9W6P5C1</accession>